<dbReference type="KEGG" id="hhsr:HSR6_0648"/>
<evidence type="ECO:0000313" key="3">
    <source>
        <dbReference type="Proteomes" id="UP000186165"/>
    </source>
</evidence>
<dbReference type="Proteomes" id="UP000186165">
    <property type="component" value="Chromosome"/>
</dbReference>
<evidence type="ECO:0000313" key="2">
    <source>
        <dbReference type="EMBL" id="APE95108.1"/>
    </source>
</evidence>
<name>A0A1J1AAE3_9EURY</name>
<dbReference type="OrthoDB" id="3164at2157"/>
<dbReference type="Gene3D" id="3.40.720.10">
    <property type="entry name" value="Alkaline Phosphatase, subunit A"/>
    <property type="match status" value="2"/>
</dbReference>
<keyword evidence="3" id="KW-1185">Reference proteome</keyword>
<reference evidence="3" key="1">
    <citation type="submission" date="2016-08" db="EMBL/GenBank/DDBJ databases">
        <title>Discovery of first anaerobic lithoheterotrophic haloarchae widely represented in hypersaline habitats.</title>
        <authorList>
            <person name="Sorokin D.Y."/>
            <person name="Kublanov I.V."/>
            <person name="Roman P."/>
            <person name="Sinninghe Damste J.S."/>
            <person name="Golyshin P.N."/>
            <person name="Rojo D."/>
            <person name="Ciordia S."/>
            <person name="Mena Md.C."/>
            <person name="Ferrer M."/>
            <person name="Smedile F."/>
            <person name="Messina E."/>
            <person name="La Cono V."/>
            <person name="Yakimov M.M."/>
        </authorList>
    </citation>
    <scope>NUCLEOTIDE SEQUENCE [LARGE SCALE GENOMIC DNA]</scope>
    <source>
        <strain evidence="3">HSR6</strain>
    </source>
</reference>
<dbReference type="CDD" id="cd16148">
    <property type="entry name" value="sulfatase_like"/>
    <property type="match status" value="1"/>
</dbReference>
<sequence>MTADRKNIILVSIDSLRADHCGFLGDERGLTPTMDALADEGLAFETAVAPGPQTFSSMPVAFTGYPRPAEPLDRYPGATHWERRLAALDEHMGRYASLPERLRERGYETAGFSPNPWASTASGFDRGFDVFEDFSGVNGGWLRAVADRLPGIDTDSKPVELALDLLTGSSFFARWESFYDDLDAVRQDLSEPYFLWVFLMDTHYPFLPGRAHRTEQSLLGTYTSALKSETAMRGNGDTMGAGAAESVRASYRDTVRSVDAFLDRLHTDAAGDDSALIVHADHGESFGEHGNYGHHHRQLYEENVHVPYLVHNAGSDATVADPASLATIPDVALSIARDGTVDPEAITTPNAVATSEGGSKRAVRDRRFKYLETEDGETLFDLQADPSESTDVADTHRDRCLHGRARLARFQCQREETTAISRAARAIATSGGL</sequence>
<dbReference type="InterPro" id="IPR017850">
    <property type="entry name" value="Alkaline_phosphatase_core_sf"/>
</dbReference>
<dbReference type="RefSeq" id="WP_071932797.1">
    <property type="nucleotide sequence ID" value="NZ_CP016804.1"/>
</dbReference>
<dbReference type="SUPFAM" id="SSF53649">
    <property type="entry name" value="Alkaline phosphatase-like"/>
    <property type="match status" value="1"/>
</dbReference>
<dbReference type="EMBL" id="CP016804">
    <property type="protein sequence ID" value="APE95108.1"/>
    <property type="molecule type" value="Genomic_DNA"/>
</dbReference>
<evidence type="ECO:0000259" key="1">
    <source>
        <dbReference type="Pfam" id="PF00884"/>
    </source>
</evidence>
<proteinExistence type="predicted"/>
<dbReference type="InterPro" id="IPR000917">
    <property type="entry name" value="Sulfatase_N"/>
</dbReference>
<dbReference type="PANTHER" id="PTHR43751:SF3">
    <property type="entry name" value="SULFATASE N-TERMINAL DOMAIN-CONTAINING PROTEIN"/>
    <property type="match status" value="1"/>
</dbReference>
<protein>
    <submittedName>
        <fullName evidence="2">Arylsulfatase</fullName>
    </submittedName>
</protein>
<organism evidence="2 3">
    <name type="scientific">Halodesulfurarchaeum formicicum</name>
    <dbReference type="NCBI Taxonomy" id="1873524"/>
    <lineage>
        <taxon>Archaea</taxon>
        <taxon>Methanobacteriati</taxon>
        <taxon>Methanobacteriota</taxon>
        <taxon>Stenosarchaea group</taxon>
        <taxon>Halobacteria</taxon>
        <taxon>Halobacteriales</taxon>
        <taxon>Halobacteriaceae</taxon>
        <taxon>Halodesulfurarchaeum</taxon>
    </lineage>
</organism>
<gene>
    <name evidence="2" type="ORF">HSR6_0648</name>
</gene>
<dbReference type="PANTHER" id="PTHR43751">
    <property type="entry name" value="SULFATASE"/>
    <property type="match status" value="1"/>
</dbReference>
<dbReference type="AlphaFoldDB" id="A0A1J1AAE3"/>
<dbReference type="InterPro" id="IPR052701">
    <property type="entry name" value="GAG_Ulvan_Degrading_Sulfatases"/>
</dbReference>
<feature type="domain" description="Sulfatase N-terminal" evidence="1">
    <location>
        <begin position="6"/>
        <end position="318"/>
    </location>
</feature>
<accession>A0A1J1AAE3</accession>
<dbReference type="GeneID" id="30417171"/>
<dbReference type="Pfam" id="PF00884">
    <property type="entry name" value="Sulfatase"/>
    <property type="match status" value="1"/>
</dbReference>